<organism evidence="2 3">
    <name type="scientific">Streptomyces bauhiniae</name>
    <dbReference type="NCBI Taxonomy" id="2340725"/>
    <lineage>
        <taxon>Bacteria</taxon>
        <taxon>Bacillati</taxon>
        <taxon>Actinomycetota</taxon>
        <taxon>Actinomycetes</taxon>
        <taxon>Kitasatosporales</taxon>
        <taxon>Streptomycetaceae</taxon>
        <taxon>Streptomyces</taxon>
    </lineage>
</organism>
<reference evidence="2 3" key="1">
    <citation type="submission" date="2019-04" db="EMBL/GenBank/DDBJ databases">
        <title>Streptomyces sp. nov. Bv016 isolated from bark of Buahinia variegata.</title>
        <authorList>
            <person name="Kanchanasin P."/>
            <person name="Tanasupawat S."/>
            <person name="Yuki M."/>
            <person name="Kudo T."/>
        </authorList>
    </citation>
    <scope>NUCLEOTIDE SEQUENCE [LARGE SCALE GENOMIC DNA]</scope>
    <source>
        <strain evidence="2 3">Bv016</strain>
    </source>
</reference>
<accession>A0A4Z1D9Y4</accession>
<evidence type="ECO:0000256" key="1">
    <source>
        <dbReference type="SAM" id="MobiDB-lite"/>
    </source>
</evidence>
<comment type="caution">
    <text evidence="2">The sequence shown here is derived from an EMBL/GenBank/DDBJ whole genome shotgun (WGS) entry which is preliminary data.</text>
</comment>
<keyword evidence="3" id="KW-1185">Reference proteome</keyword>
<gene>
    <name evidence="2" type="ORF">E5083_05350</name>
</gene>
<evidence type="ECO:0000313" key="3">
    <source>
        <dbReference type="Proteomes" id="UP000298159"/>
    </source>
</evidence>
<dbReference type="RefSeq" id="WP_135784438.1">
    <property type="nucleotide sequence ID" value="NZ_SRRT01000002.1"/>
</dbReference>
<dbReference type="AlphaFoldDB" id="A0A4Z1D9Y4"/>
<protein>
    <submittedName>
        <fullName evidence="2">Uncharacterized protein</fullName>
    </submittedName>
</protein>
<dbReference type="GeneID" id="95447020"/>
<evidence type="ECO:0000313" key="2">
    <source>
        <dbReference type="EMBL" id="TGN79086.1"/>
    </source>
</evidence>
<proteinExistence type="predicted"/>
<name>A0A4Z1D9Y4_9ACTN</name>
<sequence>MFLSGLSEWELGVLVSWGTDADWAHPAMTLRVPGSVARRLLADASDLSCSETGESDTVEQTAQETAQPFGPGVFDDVPVHARRPVTTGDLRALHAVSRDSDQLYLVMSLAAGPQVLPLSALEDGVAGGGRYVIIAVADDVPDTLVAASCAEFTEAEADNNPGSRSPVHEPGDPAFGRELGTAEGERLTVRLARSFHDPKAALRSLVLARNIADLRDLGDDWDRYESRRSPVHFSVWHGLLAMEQPDLRPFLPVSDDRWGGSGLPLGILAGVQVYSTDVTGRYEGRAHSPDCQHTQRGRGLSRYYDLATVEQMLDAERFDPCSKCGGYAIRRLTAAQVAYYRAAHQVHDLAGRVQWSTGNPSRPGVDFASLLAEVKKWVDTSADDWFEERREFREWNHFLHQLLRQVQTAAGGRTAQ</sequence>
<feature type="region of interest" description="Disordered" evidence="1">
    <location>
        <begin position="156"/>
        <end position="178"/>
    </location>
</feature>
<dbReference type="EMBL" id="SRRT01000002">
    <property type="protein sequence ID" value="TGN79086.1"/>
    <property type="molecule type" value="Genomic_DNA"/>
</dbReference>
<dbReference type="Proteomes" id="UP000298159">
    <property type="component" value="Unassembled WGS sequence"/>
</dbReference>